<dbReference type="EMBL" id="BPLR01006008">
    <property type="protein sequence ID" value="GIY06874.1"/>
    <property type="molecule type" value="Genomic_DNA"/>
</dbReference>
<comment type="caution">
    <text evidence="1">The sequence shown here is derived from an EMBL/GenBank/DDBJ whole genome shotgun (WGS) entry which is preliminary data.</text>
</comment>
<organism evidence="1 2">
    <name type="scientific">Caerostris extrusa</name>
    <name type="common">Bark spider</name>
    <name type="synonym">Caerostris bankana</name>
    <dbReference type="NCBI Taxonomy" id="172846"/>
    <lineage>
        <taxon>Eukaryota</taxon>
        <taxon>Metazoa</taxon>
        <taxon>Ecdysozoa</taxon>
        <taxon>Arthropoda</taxon>
        <taxon>Chelicerata</taxon>
        <taxon>Arachnida</taxon>
        <taxon>Araneae</taxon>
        <taxon>Araneomorphae</taxon>
        <taxon>Entelegynae</taxon>
        <taxon>Araneoidea</taxon>
        <taxon>Araneidae</taxon>
        <taxon>Caerostris</taxon>
    </lineage>
</organism>
<gene>
    <name evidence="1" type="ORF">CEXT_123551</name>
</gene>
<sequence>MRRACQVYAIIAPNIFLCEGFTQLRSNWDFIAGHEGNQPTETLLIAPTSELSFRGNTMKHPNNKSNQECINMLQSYGVGYYS</sequence>
<name>A0AAV4QBU8_CAEEX</name>
<accession>A0AAV4QBU8</accession>
<dbReference type="AlphaFoldDB" id="A0AAV4QBU8"/>
<evidence type="ECO:0000313" key="1">
    <source>
        <dbReference type="EMBL" id="GIY06874.1"/>
    </source>
</evidence>
<evidence type="ECO:0000313" key="2">
    <source>
        <dbReference type="Proteomes" id="UP001054945"/>
    </source>
</evidence>
<reference evidence="1 2" key="1">
    <citation type="submission" date="2021-06" db="EMBL/GenBank/DDBJ databases">
        <title>Caerostris extrusa draft genome.</title>
        <authorList>
            <person name="Kono N."/>
            <person name="Arakawa K."/>
        </authorList>
    </citation>
    <scope>NUCLEOTIDE SEQUENCE [LARGE SCALE GENOMIC DNA]</scope>
</reference>
<keyword evidence="2" id="KW-1185">Reference proteome</keyword>
<dbReference type="Proteomes" id="UP001054945">
    <property type="component" value="Unassembled WGS sequence"/>
</dbReference>
<proteinExistence type="predicted"/>
<protein>
    <submittedName>
        <fullName evidence="1">Uncharacterized protein</fullName>
    </submittedName>
</protein>